<feature type="domain" description="YbhG-like alpha-helical hairpin" evidence="1">
    <location>
        <begin position="64"/>
        <end position="188"/>
    </location>
</feature>
<dbReference type="Gene3D" id="2.40.50.100">
    <property type="match status" value="2"/>
</dbReference>
<evidence type="ECO:0000313" key="2">
    <source>
        <dbReference type="EMBL" id="ESQ81803.1"/>
    </source>
</evidence>
<dbReference type="eggNOG" id="COG1566">
    <property type="taxonomic scope" value="Bacteria"/>
</dbReference>
<name>V4QRI5_9CAUL</name>
<evidence type="ECO:0000313" key="3">
    <source>
        <dbReference type="Proteomes" id="UP000017837"/>
    </source>
</evidence>
<dbReference type="GO" id="GO:0005886">
    <property type="term" value="C:plasma membrane"/>
    <property type="evidence" value="ECO:0007669"/>
    <property type="project" value="TreeGrafter"/>
</dbReference>
<dbReference type="Gene3D" id="2.40.30.170">
    <property type="match status" value="1"/>
</dbReference>
<dbReference type="PANTHER" id="PTHR30438">
    <property type="entry name" value="36 KDA ANTIGEN-RELATED"/>
    <property type="match status" value="1"/>
</dbReference>
<dbReference type="STRING" id="1121022.GCA_000376105_03540"/>
<dbReference type="PATRIC" id="fig|1121022.4.peg.4405"/>
<accession>V4QRI5</accession>
<proteinExistence type="predicted"/>
<gene>
    <name evidence="2" type="ORF">ABENE_21505</name>
</gene>
<comment type="caution">
    <text evidence="2">The sequence shown here is derived from an EMBL/GenBank/DDBJ whole genome shotgun (WGS) entry which is preliminary data.</text>
</comment>
<dbReference type="Gene3D" id="1.10.287.470">
    <property type="entry name" value="Helix hairpin bin"/>
    <property type="match status" value="3"/>
</dbReference>
<dbReference type="Proteomes" id="UP000017837">
    <property type="component" value="Unassembled WGS sequence"/>
</dbReference>
<protein>
    <recommendedName>
        <fullName evidence="1">YbhG-like alpha-helical hairpin domain-containing protein</fullName>
    </recommendedName>
</protein>
<dbReference type="AlphaFoldDB" id="V4QRI5"/>
<organism evidence="2 3">
    <name type="scientific">Asticcacaulis benevestitus DSM 16100 = ATCC BAA-896</name>
    <dbReference type="NCBI Taxonomy" id="1121022"/>
    <lineage>
        <taxon>Bacteria</taxon>
        <taxon>Pseudomonadati</taxon>
        <taxon>Pseudomonadota</taxon>
        <taxon>Alphaproteobacteria</taxon>
        <taxon>Caulobacterales</taxon>
        <taxon>Caulobacteraceae</taxon>
        <taxon>Asticcacaulis</taxon>
    </lineage>
</organism>
<keyword evidence="3" id="KW-1185">Reference proteome</keyword>
<dbReference type="SUPFAM" id="SSF111369">
    <property type="entry name" value="HlyD-like secretion proteins"/>
    <property type="match status" value="2"/>
</dbReference>
<evidence type="ECO:0000259" key="1">
    <source>
        <dbReference type="Pfam" id="PF25881"/>
    </source>
</evidence>
<dbReference type="PROSITE" id="PS51257">
    <property type="entry name" value="PROKAR_LIPOPROTEIN"/>
    <property type="match status" value="1"/>
</dbReference>
<dbReference type="Pfam" id="PF25881">
    <property type="entry name" value="HH_YBHG"/>
    <property type="match status" value="1"/>
</dbReference>
<dbReference type="RefSeq" id="WP_018083216.1">
    <property type="nucleotide sequence ID" value="NZ_AQWM01000026.1"/>
</dbReference>
<dbReference type="PANTHER" id="PTHR30438:SF2">
    <property type="entry name" value="MEMBRANE PROTEIN"/>
    <property type="match status" value="1"/>
</dbReference>
<dbReference type="InterPro" id="IPR059052">
    <property type="entry name" value="HH_YbhG-like"/>
</dbReference>
<sequence length="311" mass="32917">MRKLVVMSVSLLALGGCNTKPDASYSGYVEAQAVSIAAPQSGWLTAVTVDRGDAVVADQLLFRLDPSQAQHALSGAQSRAEAAQANATDLSKGAREADIAPLLAQRAQAQAALDLARANEARYAQLESKGYVSAAQMDSLRSATKSAAAAVVSIDKQISEKRLAARTDQVKAAQATAEASGADVASAQWTLADREVHARLTGQVDERLREPGEFVAAGAAVLTVRPKGREFVRFFVPQSALAKLRVGRVVSIHCDGCPALSGKVRYISANAEFTPPVIYSVKERQKLMFLIEATPDKPQVLHAGQPVDVSL</sequence>
<reference evidence="2 3" key="1">
    <citation type="journal article" date="2014" name="Nature">
        <title>Sequential evolution of bacterial morphology by co-option of a developmental regulator.</title>
        <authorList>
            <person name="Jiang C."/>
            <person name="Brown P.J."/>
            <person name="Ducret A."/>
            <person name="Brun Y.V."/>
        </authorList>
    </citation>
    <scope>NUCLEOTIDE SEQUENCE [LARGE SCALE GENOMIC DNA]</scope>
    <source>
        <strain evidence="2 3">DSM 16100</strain>
    </source>
</reference>
<dbReference type="EMBL" id="AWGB01000083">
    <property type="protein sequence ID" value="ESQ81803.1"/>
    <property type="molecule type" value="Genomic_DNA"/>
</dbReference>